<dbReference type="Pfam" id="PF07159">
    <property type="entry name" value="CYRIA-B_Rac1-bd"/>
    <property type="match status" value="1"/>
</dbReference>
<dbReference type="InterPro" id="IPR009828">
    <property type="entry name" value="CYRIA/CYRIB_Rac1-bd"/>
</dbReference>
<sequence>MTGGSSCTEVVRSLLRAHSDHQGPHCCVELFLDFAEPVPTDQERHLYELAEAVLAKAADLLRDVRGYEKGASDVIRSALQNPNDEEMQKTAQQVIGVFAARIRAYYDLSLRIKKLVPLLLWDLCSGPLSPDEQLRSRQALTRQFARLVDFVLEFDYVKVCTTALQNDFSFYRRSTGRDEKDPSLVGLANEISLFLAYPSPMLNALSAATTEFVQAHPSLERTNTTSMLATIVSVCGYMVREEETTHRLDDATGEFCVRVMVGCIVLYDHVDDKGAFHRDSLIDIKKAIQIVRENSHEPQTLSLLNAIRYLTKNFKSETTPKSVKQSLA</sequence>
<dbReference type="GO" id="GO:0030833">
    <property type="term" value="P:regulation of actin filament polymerization"/>
    <property type="evidence" value="ECO:0007669"/>
    <property type="project" value="InterPro"/>
</dbReference>
<evidence type="ECO:0000256" key="2">
    <source>
        <dbReference type="ARBA" id="ARBA00005778"/>
    </source>
</evidence>
<dbReference type="AlphaFoldDB" id="A0AA36D813"/>
<evidence type="ECO:0000256" key="4">
    <source>
        <dbReference type="ARBA" id="ARBA00023288"/>
    </source>
</evidence>
<dbReference type="GO" id="GO:0031267">
    <property type="term" value="F:small GTPase binding"/>
    <property type="evidence" value="ECO:0007669"/>
    <property type="project" value="InterPro"/>
</dbReference>
<evidence type="ECO:0000256" key="1">
    <source>
        <dbReference type="ARBA" id="ARBA00004635"/>
    </source>
</evidence>
<proteinExistence type="inferred from homology"/>
<comment type="similarity">
    <text evidence="2">Belongs to the CYRI family.</text>
</comment>
<dbReference type="PANTHER" id="PTHR12422">
    <property type="entry name" value="GH09096P"/>
    <property type="match status" value="1"/>
</dbReference>
<keyword evidence="4" id="KW-0449">Lipoprotein</keyword>
<comment type="caution">
    <text evidence="6">The sequence shown here is derived from an EMBL/GenBank/DDBJ whole genome shotgun (WGS) entry which is preliminary data.</text>
</comment>
<keyword evidence="7" id="KW-1185">Reference proteome</keyword>
<protein>
    <recommendedName>
        <fullName evidence="5">CYRIA/CYRIB Rac1 binding domain-containing protein</fullName>
    </recommendedName>
</protein>
<comment type="subcellular location">
    <subcellularLocation>
        <location evidence="1">Membrane</location>
        <topology evidence="1">Lipid-anchor</topology>
    </subcellularLocation>
</comment>
<dbReference type="GO" id="GO:0016020">
    <property type="term" value="C:membrane"/>
    <property type="evidence" value="ECO:0007669"/>
    <property type="project" value="UniProtKB-SubCell"/>
</dbReference>
<gene>
    <name evidence="6" type="ORF">MSPICULIGERA_LOCUS19954</name>
</gene>
<dbReference type="Proteomes" id="UP001177023">
    <property type="component" value="Unassembled WGS sequence"/>
</dbReference>
<feature type="domain" description="CYRIA/CYRIB Rac1 binding" evidence="5">
    <location>
        <begin position="30"/>
        <end position="324"/>
    </location>
</feature>
<evidence type="ECO:0000259" key="5">
    <source>
        <dbReference type="Pfam" id="PF07159"/>
    </source>
</evidence>
<evidence type="ECO:0000256" key="3">
    <source>
        <dbReference type="ARBA" id="ARBA00023136"/>
    </source>
</evidence>
<accession>A0AA36D813</accession>
<name>A0AA36D813_9BILA</name>
<feature type="non-terminal residue" evidence="6">
    <location>
        <position position="328"/>
    </location>
</feature>
<dbReference type="EMBL" id="CATQJA010002663">
    <property type="protein sequence ID" value="CAJ0581800.1"/>
    <property type="molecule type" value="Genomic_DNA"/>
</dbReference>
<evidence type="ECO:0000313" key="6">
    <source>
        <dbReference type="EMBL" id="CAJ0581800.1"/>
    </source>
</evidence>
<dbReference type="InterPro" id="IPR039789">
    <property type="entry name" value="CYRI"/>
</dbReference>
<keyword evidence="3" id="KW-0472">Membrane</keyword>
<evidence type="ECO:0000313" key="7">
    <source>
        <dbReference type="Proteomes" id="UP001177023"/>
    </source>
</evidence>
<organism evidence="6 7">
    <name type="scientific">Mesorhabditis spiculigera</name>
    <dbReference type="NCBI Taxonomy" id="96644"/>
    <lineage>
        <taxon>Eukaryota</taxon>
        <taxon>Metazoa</taxon>
        <taxon>Ecdysozoa</taxon>
        <taxon>Nematoda</taxon>
        <taxon>Chromadorea</taxon>
        <taxon>Rhabditida</taxon>
        <taxon>Rhabditina</taxon>
        <taxon>Rhabditomorpha</taxon>
        <taxon>Rhabditoidea</taxon>
        <taxon>Rhabditidae</taxon>
        <taxon>Mesorhabditinae</taxon>
        <taxon>Mesorhabditis</taxon>
    </lineage>
</organism>
<reference evidence="6" key="1">
    <citation type="submission" date="2023-06" db="EMBL/GenBank/DDBJ databases">
        <authorList>
            <person name="Delattre M."/>
        </authorList>
    </citation>
    <scope>NUCLEOTIDE SEQUENCE</scope>
    <source>
        <strain evidence="6">AF72</strain>
    </source>
</reference>